<keyword evidence="1" id="KW-0472">Membrane</keyword>
<keyword evidence="3" id="KW-1185">Reference proteome</keyword>
<dbReference type="Proteomes" id="UP000188268">
    <property type="component" value="Unassembled WGS sequence"/>
</dbReference>
<evidence type="ECO:0000313" key="2">
    <source>
        <dbReference type="EMBL" id="OMP01664.1"/>
    </source>
</evidence>
<keyword evidence="1" id="KW-0812">Transmembrane</keyword>
<name>A0A1R3K3K6_COCAP</name>
<dbReference type="EMBL" id="AWWV01006373">
    <property type="protein sequence ID" value="OMP01664.1"/>
    <property type="molecule type" value="Genomic_DNA"/>
</dbReference>
<evidence type="ECO:0000313" key="3">
    <source>
        <dbReference type="Proteomes" id="UP000188268"/>
    </source>
</evidence>
<feature type="transmembrane region" description="Helical" evidence="1">
    <location>
        <begin position="99"/>
        <end position="120"/>
    </location>
</feature>
<dbReference type="OrthoDB" id="72851at2759"/>
<comment type="caution">
    <text evidence="2">The sequence shown here is derived from an EMBL/GenBank/DDBJ whole genome shotgun (WGS) entry which is preliminary data.</text>
</comment>
<proteinExistence type="predicted"/>
<evidence type="ECO:0000256" key="1">
    <source>
        <dbReference type="SAM" id="Phobius"/>
    </source>
</evidence>
<dbReference type="AlphaFoldDB" id="A0A1R3K3K6"/>
<reference evidence="2 3" key="1">
    <citation type="submission" date="2013-09" db="EMBL/GenBank/DDBJ databases">
        <title>Corchorus capsularis genome sequencing.</title>
        <authorList>
            <person name="Alam M."/>
            <person name="Haque M.S."/>
            <person name="Islam M.S."/>
            <person name="Emdad E.M."/>
            <person name="Islam M.M."/>
            <person name="Ahmed B."/>
            <person name="Halim A."/>
            <person name="Hossen Q.M.M."/>
            <person name="Hossain M.Z."/>
            <person name="Ahmed R."/>
            <person name="Khan M.M."/>
            <person name="Islam R."/>
            <person name="Rashid M.M."/>
            <person name="Khan S.A."/>
            <person name="Rahman M.S."/>
            <person name="Alam M."/>
        </authorList>
    </citation>
    <scope>NUCLEOTIDE SEQUENCE [LARGE SCALE GENOMIC DNA]</scope>
    <source>
        <strain evidence="3">cv. CVL-1</strain>
        <tissue evidence="2">Whole seedling</tissue>
    </source>
</reference>
<organism evidence="2 3">
    <name type="scientific">Corchorus capsularis</name>
    <name type="common">Jute</name>
    <dbReference type="NCBI Taxonomy" id="210143"/>
    <lineage>
        <taxon>Eukaryota</taxon>
        <taxon>Viridiplantae</taxon>
        <taxon>Streptophyta</taxon>
        <taxon>Embryophyta</taxon>
        <taxon>Tracheophyta</taxon>
        <taxon>Spermatophyta</taxon>
        <taxon>Magnoliopsida</taxon>
        <taxon>eudicotyledons</taxon>
        <taxon>Gunneridae</taxon>
        <taxon>Pentapetalae</taxon>
        <taxon>rosids</taxon>
        <taxon>malvids</taxon>
        <taxon>Malvales</taxon>
        <taxon>Malvaceae</taxon>
        <taxon>Grewioideae</taxon>
        <taxon>Apeibeae</taxon>
        <taxon>Corchorus</taxon>
    </lineage>
</organism>
<dbReference type="Gramene" id="OMP01664">
    <property type="protein sequence ID" value="OMP01664"/>
    <property type="gene ID" value="CCACVL1_03041"/>
</dbReference>
<sequence length="125" mass="13431">MAAQMTRPLGVCIRSKMMQGNAKDLMAIAGGALKTNITTLDFKLAFEGTASAFTEMELALLPANASVVTLFPDHNLEISGDFNDPPPGNRRRPSSCLSLYTLFALVLSILAVSAITYNVFHGFYG</sequence>
<gene>
    <name evidence="2" type="ORF">CCACVL1_03041</name>
</gene>
<accession>A0A1R3K3K6</accession>
<protein>
    <submittedName>
        <fullName evidence="2">Uncharacterized protein</fullName>
    </submittedName>
</protein>
<keyword evidence="1" id="KW-1133">Transmembrane helix</keyword>